<organism evidence="1 2">
    <name type="scientific">Sulfurospirillum cavolei</name>
    <dbReference type="NCBI Taxonomy" id="366522"/>
    <lineage>
        <taxon>Bacteria</taxon>
        <taxon>Pseudomonadati</taxon>
        <taxon>Campylobacterota</taxon>
        <taxon>Epsilonproteobacteria</taxon>
        <taxon>Campylobacterales</taxon>
        <taxon>Sulfurospirillaceae</taxon>
        <taxon>Sulfurospirillum</taxon>
    </lineage>
</organism>
<name>A0A2D3WHE7_9BACT</name>
<evidence type="ECO:0000313" key="2">
    <source>
        <dbReference type="Proteomes" id="UP000231638"/>
    </source>
</evidence>
<comment type="caution">
    <text evidence="1">The sequence shown here is derived from an EMBL/GenBank/DDBJ whole genome shotgun (WGS) entry which is preliminary data.</text>
</comment>
<gene>
    <name evidence="1" type="ORF">CFH80_07525</name>
</gene>
<protein>
    <submittedName>
        <fullName evidence="1">Uncharacterized protein</fullName>
    </submittedName>
</protein>
<dbReference type="Proteomes" id="UP000231638">
    <property type="component" value="Unassembled WGS sequence"/>
</dbReference>
<evidence type="ECO:0000313" key="1">
    <source>
        <dbReference type="EMBL" id="DAB35933.1"/>
    </source>
</evidence>
<dbReference type="STRING" id="366522.GCA_001548055_02408"/>
<proteinExistence type="predicted"/>
<dbReference type="EMBL" id="DLUG01000197">
    <property type="protein sequence ID" value="DAB35933.1"/>
    <property type="molecule type" value="Genomic_DNA"/>
</dbReference>
<accession>A0A2D3WHE7</accession>
<sequence>MLKPSLFLSTFCALLLTADEVDLKNTHLINETAYITSQCYTKTEDEHTKNILHNPCFSCHIKNKIPNYTLYDDDLQLAYDFPSSALKNPWTNLFLDRSEAVHNITDAEILRYVREDNYRRNGQIILQEKLTHLPSAWDADDNGVWDGYIPDCYFTFDREGFDKDPSGAYTGWRAFAYYPFLGTFWPTNGSTDDVMIRLDSPFRQDENGRFNKEVYTLNLLIVEALIKQKSLAIDPVDERRYGVDLNQNGILDTAREIVFHWEQPMYDATAMKLSNFSMSYVGKAKALLESNDYLIAPGLYPKNTEFLHSVRYIDVNPKGEIVLAPRMKELRYAKKLFWYPYFQLSNAGMEEVKEKESSPDNVDKYVGNIETGLNNKLGWYYQGFIEDARGELRPQSYEETLFCMGCHSNIGAIADSTFVFQRKFEKGTYQNGWYHWSQKGFKNIRDRMLPNGESEYVRYLKNNNAGDEFRDNREIMEKFFVKGWEKDEANVQKELLAKLENQDVRLDAFWKLKKEAIKRLQNDISYLLLPSLPRALTLDKAYKIIVEEQSFRYGRDAHVTPVTNVHREVKSKQMTHLEKIEH</sequence>
<reference evidence="1 2" key="1">
    <citation type="journal article" date="2017" name="Front. Microbiol.">
        <title>Comparative Genomic Analysis of the Class Epsilonproteobacteria and Proposed Reclassification to Epsilonbacteraeota (phyl. nov.).</title>
        <authorList>
            <person name="Waite D.W."/>
            <person name="Vanwonterghem I."/>
            <person name="Rinke C."/>
            <person name="Parks D.H."/>
            <person name="Zhang Y."/>
            <person name="Takai K."/>
            <person name="Sievert S.M."/>
            <person name="Simon J."/>
            <person name="Campbell B.J."/>
            <person name="Hanson T.E."/>
            <person name="Woyke T."/>
            <person name="Klotz M.G."/>
            <person name="Hugenholtz P."/>
        </authorList>
    </citation>
    <scope>NUCLEOTIDE SEQUENCE [LARGE SCALE GENOMIC DNA]</scope>
    <source>
        <strain evidence="1">UBA11420</strain>
    </source>
</reference>
<dbReference type="AlphaFoldDB" id="A0A2D3WHE7"/>